<evidence type="ECO:0000259" key="5">
    <source>
        <dbReference type="Pfam" id="PF03372"/>
    </source>
</evidence>
<evidence type="ECO:0000313" key="6">
    <source>
        <dbReference type="EMBL" id="GFO21730.1"/>
    </source>
</evidence>
<keyword evidence="2" id="KW-0540">Nuclease</keyword>
<evidence type="ECO:0000256" key="3">
    <source>
        <dbReference type="ARBA" id="ARBA00022801"/>
    </source>
</evidence>
<feature type="region of interest" description="Disordered" evidence="4">
    <location>
        <begin position="17"/>
        <end position="42"/>
    </location>
</feature>
<proteinExistence type="inferred from homology"/>
<dbReference type="SMART" id="SM00476">
    <property type="entry name" value="DNaseIc"/>
    <property type="match status" value="1"/>
</dbReference>
<sequence length="333" mass="38491">MITVMIIMLVLGNDDNEEKEVEEEHEEEEQEEESRKRKCGRKRIRGWRKRKRRMWKNFSTSTHAQFIDAQQSSPVRVASFNIKQFGESKMSKPAVAENIVRILKRYDIVFVMETRDKDQKSLEQLKKLLGAAEWTFVASDPIGRTSSYKEQYVFFFRPHLLTLQDKAIIFQDDEDKFEREPIVAQFEYWSSFANAKVKVTFVGAHLDPDDVVNELNALPDVIATAESLFPTSSAVIVMGDFNSDCTYMNCEERAETALFSTPEVYTSLVPDKTDTTVSHNTDCAYDRVVITVHDRPKVKVTKVKAFNFEKELGLQLDEAQDISDHYPVEFILE</sequence>
<comment type="similarity">
    <text evidence="1">Belongs to the DNase I family.</text>
</comment>
<comment type="caution">
    <text evidence="6">The sequence shown here is derived from an EMBL/GenBank/DDBJ whole genome shotgun (WGS) entry which is preliminary data.</text>
</comment>
<dbReference type="GO" id="GO:0003677">
    <property type="term" value="F:DNA binding"/>
    <property type="evidence" value="ECO:0007669"/>
    <property type="project" value="TreeGrafter"/>
</dbReference>
<keyword evidence="3" id="KW-0378">Hydrolase</keyword>
<organism evidence="6 7">
    <name type="scientific">Plakobranchus ocellatus</name>
    <dbReference type="NCBI Taxonomy" id="259542"/>
    <lineage>
        <taxon>Eukaryota</taxon>
        <taxon>Metazoa</taxon>
        <taxon>Spiralia</taxon>
        <taxon>Lophotrochozoa</taxon>
        <taxon>Mollusca</taxon>
        <taxon>Gastropoda</taxon>
        <taxon>Heterobranchia</taxon>
        <taxon>Euthyneura</taxon>
        <taxon>Panpulmonata</taxon>
        <taxon>Sacoglossa</taxon>
        <taxon>Placobranchoidea</taxon>
        <taxon>Plakobranchidae</taxon>
        <taxon>Plakobranchus</taxon>
    </lineage>
</organism>
<feature type="domain" description="Endonuclease/exonuclease/phosphatase" evidence="5">
    <location>
        <begin position="78"/>
        <end position="325"/>
    </location>
</feature>
<evidence type="ECO:0000256" key="2">
    <source>
        <dbReference type="ARBA" id="ARBA00022722"/>
    </source>
</evidence>
<dbReference type="InterPro" id="IPR016202">
    <property type="entry name" value="DNase_I"/>
</dbReference>
<evidence type="ECO:0000256" key="4">
    <source>
        <dbReference type="SAM" id="MobiDB-lite"/>
    </source>
</evidence>
<accession>A0AAV4BMH4</accession>
<gene>
    <name evidence="6" type="ORF">PoB_004823500</name>
</gene>
<dbReference type="GO" id="GO:0004530">
    <property type="term" value="F:deoxyribonuclease I activity"/>
    <property type="evidence" value="ECO:0007669"/>
    <property type="project" value="TreeGrafter"/>
</dbReference>
<reference evidence="6 7" key="1">
    <citation type="journal article" date="2021" name="Elife">
        <title>Chloroplast acquisition without the gene transfer in kleptoplastic sea slugs, Plakobranchus ocellatus.</title>
        <authorList>
            <person name="Maeda T."/>
            <person name="Takahashi S."/>
            <person name="Yoshida T."/>
            <person name="Shimamura S."/>
            <person name="Takaki Y."/>
            <person name="Nagai Y."/>
            <person name="Toyoda A."/>
            <person name="Suzuki Y."/>
            <person name="Arimoto A."/>
            <person name="Ishii H."/>
            <person name="Satoh N."/>
            <person name="Nishiyama T."/>
            <person name="Hasebe M."/>
            <person name="Maruyama T."/>
            <person name="Minagawa J."/>
            <person name="Obokata J."/>
            <person name="Shigenobu S."/>
        </authorList>
    </citation>
    <scope>NUCLEOTIDE SEQUENCE [LARGE SCALE GENOMIC DNA]</scope>
</reference>
<dbReference type="Proteomes" id="UP000735302">
    <property type="component" value="Unassembled WGS sequence"/>
</dbReference>
<dbReference type="PANTHER" id="PTHR11371:SF31">
    <property type="entry name" value="EXTRACELLULAR NUCLEASE"/>
    <property type="match status" value="1"/>
</dbReference>
<dbReference type="AlphaFoldDB" id="A0AAV4BMH4"/>
<dbReference type="InterPro" id="IPR036691">
    <property type="entry name" value="Endo/exonu/phosph_ase_sf"/>
</dbReference>
<dbReference type="Gene3D" id="3.60.10.10">
    <property type="entry name" value="Endonuclease/exonuclease/phosphatase"/>
    <property type="match status" value="1"/>
</dbReference>
<dbReference type="EMBL" id="BLXT01005284">
    <property type="protein sequence ID" value="GFO21730.1"/>
    <property type="molecule type" value="Genomic_DNA"/>
</dbReference>
<name>A0AAV4BMH4_9GAST</name>
<evidence type="ECO:0000313" key="7">
    <source>
        <dbReference type="Proteomes" id="UP000735302"/>
    </source>
</evidence>
<dbReference type="InterPro" id="IPR005135">
    <property type="entry name" value="Endo/exonuclease/phosphatase"/>
</dbReference>
<dbReference type="SUPFAM" id="SSF56219">
    <property type="entry name" value="DNase I-like"/>
    <property type="match status" value="1"/>
</dbReference>
<keyword evidence="7" id="KW-1185">Reference proteome</keyword>
<dbReference type="GO" id="GO:0005634">
    <property type="term" value="C:nucleus"/>
    <property type="evidence" value="ECO:0007669"/>
    <property type="project" value="TreeGrafter"/>
</dbReference>
<protein>
    <submittedName>
        <fullName evidence="6">Deoxyribonuclease</fullName>
    </submittedName>
</protein>
<dbReference type="Pfam" id="PF03372">
    <property type="entry name" value="Exo_endo_phos"/>
    <property type="match status" value="1"/>
</dbReference>
<evidence type="ECO:0000256" key="1">
    <source>
        <dbReference type="ARBA" id="ARBA00007359"/>
    </source>
</evidence>
<dbReference type="PRINTS" id="PR00130">
    <property type="entry name" value="DNASEI"/>
</dbReference>
<dbReference type="GO" id="GO:0006308">
    <property type="term" value="P:DNA catabolic process"/>
    <property type="evidence" value="ECO:0007669"/>
    <property type="project" value="InterPro"/>
</dbReference>
<feature type="compositionally biased region" description="Acidic residues" evidence="4">
    <location>
        <begin position="17"/>
        <end position="32"/>
    </location>
</feature>
<dbReference type="PANTHER" id="PTHR11371">
    <property type="entry name" value="DEOXYRIBONUCLEASE"/>
    <property type="match status" value="1"/>
</dbReference>